<dbReference type="Pfam" id="PF14417">
    <property type="entry name" value="MEDS"/>
    <property type="match status" value="1"/>
</dbReference>
<dbReference type="OrthoDB" id="2855396at2"/>
<feature type="domain" description="MEDS" evidence="1">
    <location>
        <begin position="10"/>
        <end position="162"/>
    </location>
</feature>
<dbReference type="Proteomes" id="UP000234748">
    <property type="component" value="Unassembled WGS sequence"/>
</dbReference>
<dbReference type="EMBL" id="PGUY01000050">
    <property type="protein sequence ID" value="PLT28880.1"/>
    <property type="molecule type" value="Genomic_DNA"/>
</dbReference>
<name>A0A2N5M3E4_9BACI</name>
<evidence type="ECO:0000313" key="2">
    <source>
        <dbReference type="EMBL" id="PLT28880.1"/>
    </source>
</evidence>
<dbReference type="AlphaFoldDB" id="A0A2N5M3E4"/>
<accession>A0A2N5M3E4</accession>
<reference evidence="2 3" key="1">
    <citation type="submission" date="2017-11" db="EMBL/GenBank/DDBJ databases">
        <title>Comparitive Functional Genomics of Dry Heat Resistant strains isolated from the Viking Spacecraft.</title>
        <authorList>
            <person name="Seuylemezian A."/>
            <person name="Cooper K."/>
            <person name="Vaishampayan P."/>
        </authorList>
    </citation>
    <scope>NUCLEOTIDE SEQUENCE [LARGE SCALE GENOMIC DNA]</scope>
    <source>
        <strain evidence="2 3">V1-29</strain>
    </source>
</reference>
<keyword evidence="3" id="KW-1185">Reference proteome</keyword>
<comment type="caution">
    <text evidence="2">The sequence shown here is derived from an EMBL/GenBank/DDBJ whole genome shotgun (WGS) entry which is preliminary data.</text>
</comment>
<protein>
    <submittedName>
        <fullName evidence="2">3-ketoacyl-ACP reductase</fullName>
    </submittedName>
</protein>
<proteinExistence type="predicted"/>
<organism evidence="2 3">
    <name type="scientific">Peribacillus deserti</name>
    <dbReference type="NCBI Taxonomy" id="673318"/>
    <lineage>
        <taxon>Bacteria</taxon>
        <taxon>Bacillati</taxon>
        <taxon>Bacillota</taxon>
        <taxon>Bacilli</taxon>
        <taxon>Bacillales</taxon>
        <taxon>Bacillaceae</taxon>
        <taxon>Peribacillus</taxon>
    </lineage>
</organism>
<dbReference type="RefSeq" id="WP_101643999.1">
    <property type="nucleotide sequence ID" value="NZ_PGUY01000050.1"/>
</dbReference>
<sequence length="174" mass="20429">MCNSSETGAHIFYSFDNIDRYIQNACTFISESIRNQQPVLLLENDRLFPLIYKELKYKWSNEELDKLSHINNFDFYCSNGEFHPQTMVRYFFNKIKPLRDGNIPIRTWAHVEWGIQEEITKLIMEFEELADPSVSNMNLVSVCAYDSSELTGLMKRSLLKSHGYYMTDTQIVPC</sequence>
<evidence type="ECO:0000259" key="1">
    <source>
        <dbReference type="Pfam" id="PF14417"/>
    </source>
</evidence>
<dbReference type="InterPro" id="IPR025847">
    <property type="entry name" value="MEDS_domain"/>
</dbReference>
<evidence type="ECO:0000313" key="3">
    <source>
        <dbReference type="Proteomes" id="UP000234748"/>
    </source>
</evidence>
<gene>
    <name evidence="2" type="ORF">CUU66_16160</name>
</gene>